<dbReference type="AlphaFoldDB" id="A0AAE1H1F0"/>
<dbReference type="EMBL" id="JAHWGI010000302">
    <property type="protein sequence ID" value="KAK3912748.1"/>
    <property type="molecule type" value="Genomic_DNA"/>
</dbReference>
<reference evidence="2" key="1">
    <citation type="submission" date="2021-07" db="EMBL/GenBank/DDBJ databases">
        <authorList>
            <person name="Catto M.A."/>
            <person name="Jacobson A."/>
            <person name="Kennedy G."/>
            <person name="Labadie P."/>
            <person name="Hunt B.G."/>
            <person name="Srinivasan R."/>
        </authorList>
    </citation>
    <scope>NUCLEOTIDE SEQUENCE</scope>
    <source>
        <strain evidence="2">PL_HMW_Pooled</strain>
        <tissue evidence="2">Head</tissue>
    </source>
</reference>
<feature type="region of interest" description="Disordered" evidence="1">
    <location>
        <begin position="17"/>
        <end position="91"/>
    </location>
</feature>
<organism evidence="2 3">
    <name type="scientific">Frankliniella fusca</name>
    <dbReference type="NCBI Taxonomy" id="407009"/>
    <lineage>
        <taxon>Eukaryota</taxon>
        <taxon>Metazoa</taxon>
        <taxon>Ecdysozoa</taxon>
        <taxon>Arthropoda</taxon>
        <taxon>Hexapoda</taxon>
        <taxon>Insecta</taxon>
        <taxon>Pterygota</taxon>
        <taxon>Neoptera</taxon>
        <taxon>Paraneoptera</taxon>
        <taxon>Thysanoptera</taxon>
        <taxon>Terebrantia</taxon>
        <taxon>Thripoidea</taxon>
        <taxon>Thripidae</taxon>
        <taxon>Frankliniella</taxon>
    </lineage>
</organism>
<protein>
    <submittedName>
        <fullName evidence="2">Ubiquitin carboxyl-terminal hydrolase MINDY-2</fullName>
    </submittedName>
</protein>
<keyword evidence="2" id="KW-0378">Hydrolase</keyword>
<comment type="caution">
    <text evidence="2">The sequence shown here is derived from an EMBL/GenBank/DDBJ whole genome shotgun (WGS) entry which is preliminary data.</text>
</comment>
<dbReference type="Proteomes" id="UP001219518">
    <property type="component" value="Unassembled WGS sequence"/>
</dbReference>
<name>A0AAE1H1F0_9NEOP</name>
<feature type="compositionally biased region" description="Low complexity" evidence="1">
    <location>
        <begin position="80"/>
        <end position="91"/>
    </location>
</feature>
<dbReference type="GO" id="GO:0016787">
    <property type="term" value="F:hydrolase activity"/>
    <property type="evidence" value="ECO:0007669"/>
    <property type="project" value="UniProtKB-KW"/>
</dbReference>
<keyword evidence="3" id="KW-1185">Reference proteome</keyword>
<proteinExistence type="predicted"/>
<gene>
    <name evidence="2" type="ORF">KUF71_004698</name>
</gene>
<evidence type="ECO:0000256" key="1">
    <source>
        <dbReference type="SAM" id="MobiDB-lite"/>
    </source>
</evidence>
<evidence type="ECO:0000313" key="2">
    <source>
        <dbReference type="EMBL" id="KAK3912748.1"/>
    </source>
</evidence>
<feature type="compositionally biased region" description="Polar residues" evidence="1">
    <location>
        <begin position="52"/>
        <end position="62"/>
    </location>
</feature>
<evidence type="ECO:0000313" key="3">
    <source>
        <dbReference type="Proteomes" id="UP001219518"/>
    </source>
</evidence>
<accession>A0AAE1H1F0</accession>
<sequence>MCNALARRCCRFLPQSADPARGALFGGPPTESTGHAMPRAGGGGGADHTRASVYSRSSTRRVNLNGVGHGRRQAGGGGAAPHLLGLAQSDV</sequence>
<reference evidence="2" key="2">
    <citation type="journal article" date="2023" name="BMC Genomics">
        <title>Pest status, molecular evolution, and epigenetic factors derived from the genome assembly of Frankliniella fusca, a thysanopteran phytovirus vector.</title>
        <authorList>
            <person name="Catto M.A."/>
            <person name="Labadie P.E."/>
            <person name="Jacobson A.L."/>
            <person name="Kennedy G.G."/>
            <person name="Srinivasan R."/>
            <person name="Hunt B.G."/>
        </authorList>
    </citation>
    <scope>NUCLEOTIDE SEQUENCE</scope>
    <source>
        <strain evidence="2">PL_HMW_Pooled</strain>
    </source>
</reference>